<feature type="chain" id="PRO_5002350503" description="Pectinesterase inhibitor domain-containing protein" evidence="4">
    <location>
        <begin position="23"/>
        <end position="116"/>
    </location>
</feature>
<organism evidence="6 7">
    <name type="scientific">Leersia perrieri</name>
    <dbReference type="NCBI Taxonomy" id="77586"/>
    <lineage>
        <taxon>Eukaryota</taxon>
        <taxon>Viridiplantae</taxon>
        <taxon>Streptophyta</taxon>
        <taxon>Embryophyta</taxon>
        <taxon>Tracheophyta</taxon>
        <taxon>Spermatophyta</taxon>
        <taxon>Magnoliopsida</taxon>
        <taxon>Liliopsida</taxon>
        <taxon>Poales</taxon>
        <taxon>Poaceae</taxon>
        <taxon>BOP clade</taxon>
        <taxon>Oryzoideae</taxon>
        <taxon>Oryzeae</taxon>
        <taxon>Oryzinae</taxon>
        <taxon>Leersia</taxon>
    </lineage>
</organism>
<dbReference type="EnsemblPlants" id="LPERR11G01710.1">
    <property type="protein sequence ID" value="LPERR11G01710.1"/>
    <property type="gene ID" value="LPERR11G01710"/>
</dbReference>
<dbReference type="InterPro" id="IPR035513">
    <property type="entry name" value="Invertase/methylesterase_inhib"/>
</dbReference>
<dbReference type="NCBIfam" id="TIGR01614">
    <property type="entry name" value="PME_inhib"/>
    <property type="match status" value="1"/>
</dbReference>
<dbReference type="Pfam" id="PF04043">
    <property type="entry name" value="PMEI"/>
    <property type="match status" value="1"/>
</dbReference>
<evidence type="ECO:0000256" key="1">
    <source>
        <dbReference type="ARBA" id="ARBA00022729"/>
    </source>
</evidence>
<protein>
    <recommendedName>
        <fullName evidence="5">Pectinesterase inhibitor domain-containing protein</fullName>
    </recommendedName>
</protein>
<feature type="domain" description="Pectinesterase inhibitor" evidence="5">
    <location>
        <begin position="48"/>
        <end position="116"/>
    </location>
</feature>
<dbReference type="PANTHER" id="PTHR35357:SF8">
    <property type="entry name" value="OS01G0111000 PROTEIN"/>
    <property type="match status" value="1"/>
</dbReference>
<dbReference type="GO" id="GO:0004857">
    <property type="term" value="F:enzyme inhibitor activity"/>
    <property type="evidence" value="ECO:0007669"/>
    <property type="project" value="InterPro"/>
</dbReference>
<dbReference type="AlphaFoldDB" id="A0A0D9XNR1"/>
<evidence type="ECO:0000256" key="2">
    <source>
        <dbReference type="ARBA" id="ARBA00023157"/>
    </source>
</evidence>
<keyword evidence="2" id="KW-1015">Disulfide bond</keyword>
<dbReference type="PANTHER" id="PTHR35357">
    <property type="entry name" value="OS02G0537100 PROTEIN"/>
    <property type="match status" value="1"/>
</dbReference>
<sequence>MAAASSNVVVIALLLFAVIILAAPHLAATIDSSSPVFLSGACNTIAGDSGGVITAAFCTNSLSSDGRSLNASSYSDLAIVAIDLLTSNATSTKSKIDTLLQNVGDDATKKQCLQSC</sequence>
<reference evidence="6 7" key="1">
    <citation type="submission" date="2012-08" db="EMBL/GenBank/DDBJ databases">
        <title>Oryza genome evolution.</title>
        <authorList>
            <person name="Wing R.A."/>
        </authorList>
    </citation>
    <scope>NUCLEOTIDE SEQUENCE</scope>
</reference>
<dbReference type="Proteomes" id="UP000032180">
    <property type="component" value="Chromosome 11"/>
</dbReference>
<evidence type="ECO:0000259" key="5">
    <source>
        <dbReference type="Pfam" id="PF04043"/>
    </source>
</evidence>
<comment type="similarity">
    <text evidence="3">Belongs to the PMEI family.</text>
</comment>
<dbReference type="SUPFAM" id="SSF101148">
    <property type="entry name" value="Plant invertase/pectin methylesterase inhibitor"/>
    <property type="match status" value="1"/>
</dbReference>
<evidence type="ECO:0000313" key="6">
    <source>
        <dbReference type="EnsemblPlants" id="LPERR11G01710.1"/>
    </source>
</evidence>
<dbReference type="HOGENOM" id="CLU_169224_0_0_1"/>
<evidence type="ECO:0000313" key="7">
    <source>
        <dbReference type="Proteomes" id="UP000032180"/>
    </source>
</evidence>
<feature type="signal peptide" evidence="4">
    <location>
        <begin position="1"/>
        <end position="22"/>
    </location>
</feature>
<dbReference type="InterPro" id="IPR006501">
    <property type="entry name" value="Pectinesterase_inhib_dom"/>
</dbReference>
<name>A0A0D9XNR1_9ORYZ</name>
<proteinExistence type="inferred from homology"/>
<keyword evidence="1 4" id="KW-0732">Signal</keyword>
<reference evidence="7" key="2">
    <citation type="submission" date="2013-12" db="EMBL/GenBank/DDBJ databases">
        <authorList>
            <person name="Yu Y."/>
            <person name="Lee S."/>
            <person name="de Baynast K."/>
            <person name="Wissotski M."/>
            <person name="Liu L."/>
            <person name="Talag J."/>
            <person name="Goicoechea J."/>
            <person name="Angelova A."/>
            <person name="Jetty R."/>
            <person name="Kudrna D."/>
            <person name="Golser W."/>
            <person name="Rivera L."/>
            <person name="Zhang J."/>
            <person name="Wing R."/>
        </authorList>
    </citation>
    <scope>NUCLEOTIDE SEQUENCE</scope>
</reference>
<reference evidence="6" key="3">
    <citation type="submission" date="2015-04" db="UniProtKB">
        <authorList>
            <consortium name="EnsemblPlants"/>
        </authorList>
    </citation>
    <scope>IDENTIFICATION</scope>
</reference>
<evidence type="ECO:0000256" key="4">
    <source>
        <dbReference type="SAM" id="SignalP"/>
    </source>
</evidence>
<accession>A0A0D9XNR1</accession>
<keyword evidence="7" id="KW-1185">Reference proteome</keyword>
<dbReference type="Gramene" id="LPERR11G01710.1">
    <property type="protein sequence ID" value="LPERR11G01710.1"/>
    <property type="gene ID" value="LPERR11G01710"/>
</dbReference>
<dbReference type="Gene3D" id="1.20.140.40">
    <property type="entry name" value="Invertase/pectin methylesterase inhibitor family protein"/>
    <property type="match status" value="1"/>
</dbReference>
<evidence type="ECO:0000256" key="3">
    <source>
        <dbReference type="ARBA" id="ARBA00038471"/>
    </source>
</evidence>